<reference evidence="4 5" key="1">
    <citation type="journal article" date="2019" name="PLoS Biol.">
        <title>Sex chromosomes control vertical transmission of feminizing Wolbachia symbionts in an isopod.</title>
        <authorList>
            <person name="Becking T."/>
            <person name="Chebbi M.A."/>
            <person name="Giraud I."/>
            <person name="Moumen B."/>
            <person name="Laverre T."/>
            <person name="Caubet Y."/>
            <person name="Peccoud J."/>
            <person name="Gilbert C."/>
            <person name="Cordaux R."/>
        </authorList>
    </citation>
    <scope>NUCLEOTIDE SEQUENCE [LARGE SCALE GENOMIC DNA]</scope>
    <source>
        <strain evidence="4">ANa2</strain>
        <tissue evidence="4">Whole body excluding digestive tract and cuticle</tissue>
    </source>
</reference>
<dbReference type="InterPro" id="IPR012337">
    <property type="entry name" value="RNaseH-like_sf"/>
</dbReference>
<gene>
    <name evidence="4" type="ORF">Anas_13676</name>
</gene>
<keyword evidence="5" id="KW-1185">Reference proteome</keyword>
<sequence length="192" mass="22010">VSSLHLLCYIIQITMLLNFMFLPHFGKISHDISRLGFNHGLRRKYTQEIWKEKISKIIDLKGKISVIEDEQSWENVSSDISRDVAAVNAVGFDCEWASSNGKRKPVSLLQLATYSGNCYLFRLNNLQKNIPLTVQVNGWLDLRHLAIDDGLKNRKLGLKSLAKLYLGLTLYNNWKLRASDWESATLTQQQVM</sequence>
<dbReference type="Gene3D" id="3.30.420.10">
    <property type="entry name" value="Ribonuclease H-like superfamily/Ribonuclease H"/>
    <property type="match status" value="2"/>
</dbReference>
<dbReference type="GO" id="GO:0008408">
    <property type="term" value="F:3'-5' exonuclease activity"/>
    <property type="evidence" value="ECO:0007669"/>
    <property type="project" value="TreeGrafter"/>
</dbReference>
<dbReference type="OrthoDB" id="6387177at2759"/>
<evidence type="ECO:0000256" key="2">
    <source>
        <dbReference type="ARBA" id="ARBA00022801"/>
    </source>
</evidence>
<dbReference type="PANTHER" id="PTHR13620:SF104">
    <property type="entry name" value="EXONUCLEASE 3'-5' DOMAIN-CONTAINING PROTEIN 2"/>
    <property type="match status" value="1"/>
</dbReference>
<evidence type="ECO:0000256" key="1">
    <source>
        <dbReference type="ARBA" id="ARBA00022722"/>
    </source>
</evidence>
<feature type="non-terminal residue" evidence="4">
    <location>
        <position position="1"/>
    </location>
</feature>
<dbReference type="InterPro" id="IPR036397">
    <property type="entry name" value="RNaseH_sf"/>
</dbReference>
<dbReference type="AlphaFoldDB" id="A0A5N5T818"/>
<name>A0A5N5T818_9CRUS</name>
<evidence type="ECO:0000313" key="5">
    <source>
        <dbReference type="Proteomes" id="UP000326759"/>
    </source>
</evidence>
<dbReference type="GO" id="GO:0003676">
    <property type="term" value="F:nucleic acid binding"/>
    <property type="evidence" value="ECO:0007669"/>
    <property type="project" value="InterPro"/>
</dbReference>
<keyword evidence="2" id="KW-0378">Hydrolase</keyword>
<dbReference type="GO" id="GO:0005737">
    <property type="term" value="C:cytoplasm"/>
    <property type="evidence" value="ECO:0007669"/>
    <property type="project" value="TreeGrafter"/>
</dbReference>
<evidence type="ECO:0008006" key="6">
    <source>
        <dbReference type="Google" id="ProtNLM"/>
    </source>
</evidence>
<keyword evidence="1" id="KW-0540">Nuclease</keyword>
<dbReference type="InterPro" id="IPR051132">
    <property type="entry name" value="3-5_Exonuclease_domain"/>
</dbReference>
<dbReference type="Proteomes" id="UP000326759">
    <property type="component" value="Unassembled WGS sequence"/>
</dbReference>
<keyword evidence="3" id="KW-0269">Exonuclease</keyword>
<dbReference type="GO" id="GO:0005634">
    <property type="term" value="C:nucleus"/>
    <property type="evidence" value="ECO:0007669"/>
    <property type="project" value="TreeGrafter"/>
</dbReference>
<dbReference type="PANTHER" id="PTHR13620">
    <property type="entry name" value="3-5 EXONUCLEASE"/>
    <property type="match status" value="1"/>
</dbReference>
<organism evidence="4 5">
    <name type="scientific">Armadillidium nasatum</name>
    <dbReference type="NCBI Taxonomy" id="96803"/>
    <lineage>
        <taxon>Eukaryota</taxon>
        <taxon>Metazoa</taxon>
        <taxon>Ecdysozoa</taxon>
        <taxon>Arthropoda</taxon>
        <taxon>Crustacea</taxon>
        <taxon>Multicrustacea</taxon>
        <taxon>Malacostraca</taxon>
        <taxon>Eumalacostraca</taxon>
        <taxon>Peracarida</taxon>
        <taxon>Isopoda</taxon>
        <taxon>Oniscidea</taxon>
        <taxon>Crinocheta</taxon>
        <taxon>Armadillidiidae</taxon>
        <taxon>Armadillidium</taxon>
    </lineage>
</organism>
<dbReference type="EMBL" id="SEYY01008343">
    <property type="protein sequence ID" value="KAB7502188.1"/>
    <property type="molecule type" value="Genomic_DNA"/>
</dbReference>
<proteinExistence type="predicted"/>
<dbReference type="SUPFAM" id="SSF53098">
    <property type="entry name" value="Ribonuclease H-like"/>
    <property type="match status" value="1"/>
</dbReference>
<evidence type="ECO:0000256" key="3">
    <source>
        <dbReference type="ARBA" id="ARBA00022839"/>
    </source>
</evidence>
<comment type="caution">
    <text evidence="4">The sequence shown here is derived from an EMBL/GenBank/DDBJ whole genome shotgun (WGS) entry which is preliminary data.</text>
</comment>
<evidence type="ECO:0000313" key="4">
    <source>
        <dbReference type="EMBL" id="KAB7502188.1"/>
    </source>
</evidence>
<protein>
    <recommendedName>
        <fullName evidence="6">3'-5' exonuclease domain-containing protein</fullName>
    </recommendedName>
</protein>
<accession>A0A5N5T818</accession>